<feature type="region of interest" description="Disordered" evidence="2">
    <location>
        <begin position="185"/>
        <end position="271"/>
    </location>
</feature>
<name>V9DTH5_PHYNI</name>
<keyword evidence="1" id="KW-0863">Zinc-finger</keyword>
<dbReference type="Gene3D" id="4.10.60.10">
    <property type="entry name" value="Zinc finger, CCHC-type"/>
    <property type="match status" value="1"/>
</dbReference>
<feature type="compositionally biased region" description="Basic and acidic residues" evidence="2">
    <location>
        <begin position="235"/>
        <end position="250"/>
    </location>
</feature>
<feature type="region of interest" description="Disordered" evidence="2">
    <location>
        <begin position="315"/>
        <end position="334"/>
    </location>
</feature>
<dbReference type="GO" id="GO:0008270">
    <property type="term" value="F:zinc ion binding"/>
    <property type="evidence" value="ECO:0007669"/>
    <property type="project" value="UniProtKB-KW"/>
</dbReference>
<dbReference type="HOGENOM" id="CLU_832796_0_0_1"/>
<protein>
    <recommendedName>
        <fullName evidence="3">CCHC-type domain-containing protein</fullName>
    </recommendedName>
</protein>
<reference evidence="4 5" key="1">
    <citation type="submission" date="2013-11" db="EMBL/GenBank/DDBJ databases">
        <title>The Genome Sequence of Phytophthora parasitica P1569.</title>
        <authorList>
            <consortium name="The Broad Institute Genomics Platform"/>
            <person name="Russ C."/>
            <person name="Tyler B."/>
            <person name="Panabieres F."/>
            <person name="Shan W."/>
            <person name="Tripathy S."/>
            <person name="Grunwald N."/>
            <person name="Machado M."/>
            <person name="Johnson C.S."/>
            <person name="Arredondo F."/>
            <person name="Hong C."/>
            <person name="Coffey M."/>
            <person name="Young S.K."/>
            <person name="Zeng Q."/>
            <person name="Gargeya S."/>
            <person name="Fitzgerald M."/>
            <person name="Abouelleil A."/>
            <person name="Alvarado L."/>
            <person name="Chapman S.B."/>
            <person name="Gainer-Dewar J."/>
            <person name="Goldberg J."/>
            <person name="Griggs A."/>
            <person name="Gujja S."/>
            <person name="Hansen M."/>
            <person name="Howarth C."/>
            <person name="Imamovic A."/>
            <person name="Ireland A."/>
            <person name="Larimer J."/>
            <person name="McCowan C."/>
            <person name="Murphy C."/>
            <person name="Pearson M."/>
            <person name="Poon T.W."/>
            <person name="Priest M."/>
            <person name="Roberts A."/>
            <person name="Saif S."/>
            <person name="Shea T."/>
            <person name="Sykes S."/>
            <person name="Wortman J."/>
            <person name="Nusbaum C."/>
            <person name="Birren B."/>
        </authorList>
    </citation>
    <scope>NUCLEOTIDE SEQUENCE [LARGE SCALE GENOMIC DNA]</scope>
    <source>
        <strain evidence="4 5">P1569</strain>
    </source>
</reference>
<feature type="compositionally biased region" description="Basic and acidic residues" evidence="2">
    <location>
        <begin position="185"/>
        <end position="204"/>
    </location>
</feature>
<evidence type="ECO:0000313" key="4">
    <source>
        <dbReference type="EMBL" id="ETI29926.1"/>
    </source>
</evidence>
<dbReference type="OrthoDB" id="120414at2759"/>
<dbReference type="EMBL" id="ANIZ01004698">
    <property type="protein sequence ID" value="ETI29926.1"/>
    <property type="molecule type" value="Genomic_DNA"/>
</dbReference>
<accession>V9DTH5</accession>
<evidence type="ECO:0000256" key="1">
    <source>
        <dbReference type="PROSITE-ProRule" id="PRU00047"/>
    </source>
</evidence>
<dbReference type="Pfam" id="PF00098">
    <property type="entry name" value="zf-CCHC"/>
    <property type="match status" value="1"/>
</dbReference>
<keyword evidence="1" id="KW-0479">Metal-binding</keyword>
<feature type="compositionally biased region" description="Basic and acidic residues" evidence="2">
    <location>
        <begin position="319"/>
        <end position="328"/>
    </location>
</feature>
<dbReference type="GO" id="GO:0003676">
    <property type="term" value="F:nucleic acid binding"/>
    <property type="evidence" value="ECO:0007669"/>
    <property type="project" value="InterPro"/>
</dbReference>
<dbReference type="AlphaFoldDB" id="V9DTH5"/>
<organism evidence="4 5">
    <name type="scientific">Phytophthora nicotianae P1569</name>
    <dbReference type="NCBI Taxonomy" id="1317065"/>
    <lineage>
        <taxon>Eukaryota</taxon>
        <taxon>Sar</taxon>
        <taxon>Stramenopiles</taxon>
        <taxon>Oomycota</taxon>
        <taxon>Peronosporomycetes</taxon>
        <taxon>Peronosporales</taxon>
        <taxon>Peronosporaceae</taxon>
        <taxon>Phytophthora</taxon>
    </lineage>
</organism>
<dbReference type="eggNOG" id="ENOG502SEHA">
    <property type="taxonomic scope" value="Eukaryota"/>
</dbReference>
<keyword evidence="5" id="KW-1185">Reference proteome</keyword>
<dbReference type="SUPFAM" id="SSF57756">
    <property type="entry name" value="Retrovirus zinc finger-like domains"/>
    <property type="match status" value="1"/>
</dbReference>
<feature type="domain" description="CCHC-type" evidence="3">
    <location>
        <begin position="290"/>
        <end position="306"/>
    </location>
</feature>
<dbReference type="InterPro" id="IPR036875">
    <property type="entry name" value="Znf_CCHC_sf"/>
</dbReference>
<gene>
    <name evidence="4" type="ORF">F443_22955</name>
</gene>
<evidence type="ECO:0000259" key="3">
    <source>
        <dbReference type="PROSITE" id="PS50158"/>
    </source>
</evidence>
<dbReference type="Proteomes" id="UP000018721">
    <property type="component" value="Unassembled WGS sequence"/>
</dbReference>
<evidence type="ECO:0000256" key="2">
    <source>
        <dbReference type="SAM" id="MobiDB-lite"/>
    </source>
</evidence>
<sequence length="334" mass="37284">MYFILGNKLMDNTARWWVNMNRRLPKRDPALRDILGRNKVSERVLLAQFYRSLDKTTKKLVKQRPKPRTLEEAVDKANEIDDPMDNVALGMMNIGQPWATAPSPYLVPVDGTTGQTLVIPGIGGTGLSTELMSGGLNGTTTLDGDGGVVVLFTNHRGVWNKYSGTWDVPPGRVWNGQFWYEPKKNARKCSPENHPVHKPKDAKKSARPSKTRIEPAPSSSDESDVRPPKKRMKATVRETTEPRAEPRPEQRTNGGQLARRPSAQLSSGHPGCRRCAQLEHWMAQCPNGAKCYACNQFGHSAKDCTDEGARASNQKYLMKRQEDKKTPENGKPTQ</sequence>
<keyword evidence="1" id="KW-0862">Zinc</keyword>
<dbReference type="SMART" id="SM00343">
    <property type="entry name" value="ZnF_C2HC"/>
    <property type="match status" value="2"/>
</dbReference>
<proteinExistence type="predicted"/>
<comment type="caution">
    <text evidence="4">The sequence shown here is derived from an EMBL/GenBank/DDBJ whole genome shotgun (WGS) entry which is preliminary data.</text>
</comment>
<dbReference type="InterPro" id="IPR001878">
    <property type="entry name" value="Znf_CCHC"/>
</dbReference>
<dbReference type="PROSITE" id="PS50158">
    <property type="entry name" value="ZF_CCHC"/>
    <property type="match status" value="1"/>
</dbReference>
<evidence type="ECO:0000313" key="5">
    <source>
        <dbReference type="Proteomes" id="UP000018721"/>
    </source>
</evidence>